<comment type="catalytic activity">
    <reaction evidence="3">
        <text>Ni(II)-pyridinium-3,5-bisthiocarboxylate mononucleotide = pyridinium-3,5-bisthiocarboxylate mononucleotide + Ni(2+)</text>
        <dbReference type="Rhea" id="RHEA:54784"/>
        <dbReference type="ChEBI" id="CHEBI:49786"/>
        <dbReference type="ChEBI" id="CHEBI:137372"/>
        <dbReference type="ChEBI" id="CHEBI:137373"/>
        <dbReference type="EC" id="4.99.1.12"/>
    </reaction>
</comment>
<evidence type="ECO:0000256" key="2">
    <source>
        <dbReference type="ARBA" id="ARBA00023239"/>
    </source>
</evidence>
<dbReference type="NCBIfam" id="TIGR00299">
    <property type="entry name" value="nickel pincer cofactor biosynthesis protein LarC"/>
    <property type="match status" value="1"/>
</dbReference>
<protein>
    <recommendedName>
        <fullName evidence="3">Pyridinium-3,5-bisthiocarboxylic acid mononucleotide nickel insertion protein</fullName>
        <shortName evidence="3">P2TMN nickel insertion protein</shortName>
        <ecNumber evidence="3">4.99.1.12</ecNumber>
    </recommendedName>
    <alternativeName>
        <fullName evidence="3">Nickel-pincer cofactor biosynthesis protein LarC</fullName>
    </alternativeName>
</protein>
<dbReference type="GO" id="GO:0016829">
    <property type="term" value="F:lyase activity"/>
    <property type="evidence" value="ECO:0007669"/>
    <property type="project" value="UniProtKB-UniRule"/>
</dbReference>
<comment type="function">
    <text evidence="3">Involved in the biosynthesis of a nickel-pincer cofactor ((SCS)Ni(II) pincer complex). Binds Ni(2+), and functions in nickel delivery to pyridinium-3,5-bisthiocarboxylic acid mononucleotide (P2TMN), to form the mature cofactor. Is thus probably required for the activation of nickel-pincer cofactor-dependent enzymes.</text>
</comment>
<dbReference type="PANTHER" id="PTHR36566:SF1">
    <property type="entry name" value="PYRIDINIUM-3,5-BISTHIOCARBOXYLIC ACID MONONUCLEOTIDE NICKEL INSERTION PROTEIN"/>
    <property type="match status" value="1"/>
</dbReference>
<dbReference type="GO" id="GO:0016151">
    <property type="term" value="F:nickel cation binding"/>
    <property type="evidence" value="ECO:0007669"/>
    <property type="project" value="UniProtKB-UniRule"/>
</dbReference>
<evidence type="ECO:0000256" key="1">
    <source>
        <dbReference type="ARBA" id="ARBA00022596"/>
    </source>
</evidence>
<dbReference type="HAMAP" id="MF_01074">
    <property type="entry name" value="LarC"/>
    <property type="match status" value="1"/>
</dbReference>
<organism evidence="5 6">
    <name type="scientific">Clostridium saccharobutylicum</name>
    <dbReference type="NCBI Taxonomy" id="169679"/>
    <lineage>
        <taxon>Bacteria</taxon>
        <taxon>Bacillati</taxon>
        <taxon>Bacillota</taxon>
        <taxon>Clostridia</taxon>
        <taxon>Eubacteriales</taxon>
        <taxon>Clostridiaceae</taxon>
        <taxon>Clostridium</taxon>
    </lineage>
</organism>
<evidence type="ECO:0000256" key="3">
    <source>
        <dbReference type="HAMAP-Rule" id="MF_01074"/>
    </source>
</evidence>
<dbReference type="Gene3D" id="3.10.20.300">
    <property type="entry name" value="mk0293 like domain"/>
    <property type="match status" value="1"/>
</dbReference>
<dbReference type="Pfam" id="PF01969">
    <property type="entry name" value="Ni_insertion"/>
    <property type="match status" value="1"/>
</dbReference>
<dbReference type="EMBL" id="LZYZ01000002">
    <property type="protein sequence ID" value="OOM14301.1"/>
    <property type="molecule type" value="Genomic_DNA"/>
</dbReference>
<gene>
    <name evidence="3" type="primary">larC</name>
    <name evidence="5" type="ORF">CLOSAC_11740</name>
</gene>
<feature type="region of interest" description="Disordered" evidence="4">
    <location>
        <begin position="87"/>
        <end position="126"/>
    </location>
</feature>
<evidence type="ECO:0000313" key="5">
    <source>
        <dbReference type="EMBL" id="OOM14301.1"/>
    </source>
</evidence>
<dbReference type="Proteomes" id="UP000191154">
    <property type="component" value="Unassembled WGS sequence"/>
</dbReference>
<dbReference type="Gene3D" id="3.30.70.1380">
    <property type="entry name" value="Transcriptional regulatory protein pf0864 domain like"/>
    <property type="match status" value="1"/>
</dbReference>
<keyword evidence="1 3" id="KW-0533">Nickel</keyword>
<evidence type="ECO:0000256" key="4">
    <source>
        <dbReference type="SAM" id="MobiDB-lite"/>
    </source>
</evidence>
<sequence length="441" mass="50154">MKILYYDCFCGISGDMNLAALIDLGVPKEYLIKELSKLNLNSEYEIKIEKSAKLGITGTRVDVILNNELSNNSHIQDKDLHEHNYGEHVHNHSHSDSDSEHHQDENNHEHGHSHEEHTHNHEHHHRNLRDIEEIINSSDLSDKVKKISLDMFMRVAEAEAKVHGKTIYEVHFHEVGAIDSIVDMVGAAICLDYLKVDKIIASPVQVGGGFVKCAHGIMPVPAPATVEILKNIPMNTGIVQFETTTPTGAAILASNVKEFTSKIDFSIKKIAYGIGHRDLEIPNVLRVYLGESEKTEKLENQYILETNIDDMNPEIYGYIEEKLFEAGALDVFKTPIIMKKGRPAIKLSMLINEKIEQEVLKVIFEETTSIGVRKYMIEKIMLDREFSKVETEYGDITIKKSYHKGKLVKYKPEYEECKSIAKEKNISIDTVYKSVYRQDIN</sequence>
<dbReference type="RefSeq" id="WP_077864570.1">
    <property type="nucleotide sequence ID" value="NZ_LZYZ01000002.1"/>
</dbReference>
<dbReference type="PANTHER" id="PTHR36566">
    <property type="entry name" value="NICKEL INSERTION PROTEIN-RELATED"/>
    <property type="match status" value="1"/>
</dbReference>
<keyword evidence="2 3" id="KW-0456">Lyase</keyword>
<name>A0A1S8NDG1_CLOSA</name>
<evidence type="ECO:0000313" key="6">
    <source>
        <dbReference type="Proteomes" id="UP000191154"/>
    </source>
</evidence>
<dbReference type="EC" id="4.99.1.12" evidence="3"/>
<dbReference type="GO" id="GO:0051604">
    <property type="term" value="P:protein maturation"/>
    <property type="evidence" value="ECO:0007669"/>
    <property type="project" value="UniProtKB-UniRule"/>
</dbReference>
<accession>A0A1S8NDG1</accession>
<proteinExistence type="inferred from homology"/>
<dbReference type="AlphaFoldDB" id="A0A1S8NDG1"/>
<reference evidence="5 6" key="1">
    <citation type="submission" date="2016-05" db="EMBL/GenBank/DDBJ databases">
        <title>Microbial solvent formation.</title>
        <authorList>
            <person name="Poehlein A."/>
            <person name="Montoya Solano J.D."/>
            <person name="Flitsch S."/>
            <person name="Krabben P."/>
            <person name="Duerre P."/>
            <person name="Daniel R."/>
        </authorList>
    </citation>
    <scope>NUCLEOTIDE SEQUENCE [LARGE SCALE GENOMIC DNA]</scope>
    <source>
        <strain evidence="5 6">L1-8</strain>
    </source>
</reference>
<dbReference type="STRING" id="169679.CSACC_17640"/>
<feature type="compositionally biased region" description="Basic and acidic residues" evidence="4">
    <location>
        <begin position="87"/>
        <end position="119"/>
    </location>
</feature>
<comment type="similarity">
    <text evidence="3">Belongs to the LarC family.</text>
</comment>
<comment type="caution">
    <text evidence="5">The sequence shown here is derived from an EMBL/GenBank/DDBJ whole genome shotgun (WGS) entry which is preliminary data.</text>
</comment>
<dbReference type="InterPro" id="IPR002822">
    <property type="entry name" value="Ni_insertion"/>
</dbReference>